<feature type="domain" description="Peptidoglycan binding-like" evidence="2">
    <location>
        <begin position="71"/>
        <end position="125"/>
    </location>
</feature>
<dbReference type="InterPro" id="IPR036366">
    <property type="entry name" value="PGBDSf"/>
</dbReference>
<dbReference type="InterPro" id="IPR036365">
    <property type="entry name" value="PGBD-like_sf"/>
</dbReference>
<protein>
    <submittedName>
        <fullName evidence="3">Peptidoglycan-binding protein</fullName>
    </submittedName>
</protein>
<dbReference type="AlphaFoldDB" id="A0A545AFG4"/>
<keyword evidence="4" id="KW-1185">Reference proteome</keyword>
<dbReference type="SUPFAM" id="SSF47090">
    <property type="entry name" value="PGBD-like"/>
    <property type="match status" value="1"/>
</dbReference>
<evidence type="ECO:0000313" key="3">
    <source>
        <dbReference type="EMBL" id="TQS40010.1"/>
    </source>
</evidence>
<dbReference type="EMBL" id="VIRS01000049">
    <property type="protein sequence ID" value="TQS40010.1"/>
    <property type="molecule type" value="Genomic_DNA"/>
</dbReference>
<dbReference type="InterPro" id="IPR002477">
    <property type="entry name" value="Peptidoglycan-bd-like"/>
</dbReference>
<name>A0A545AFG4_9ACTN</name>
<dbReference type="RefSeq" id="WP_142709551.1">
    <property type="nucleotide sequence ID" value="NZ_VIRS01000049.1"/>
</dbReference>
<accession>A0A545AFG4</accession>
<feature type="chain" id="PRO_5021827842" evidence="1">
    <location>
        <begin position="31"/>
        <end position="142"/>
    </location>
</feature>
<sequence>MRLRQVIVAGSAVALSTLFLAIVPASPASAAPQCTKRGETIAGDNAGGMLWAPVAANGSTTCQMGQGALSSAVGALQHSLKYCYGKSIAEDNEFGPATKSALQSVQRQIGADDDGVYGPETRGLMTFSAVGTSRKTACYELP</sequence>
<dbReference type="Proteomes" id="UP000317982">
    <property type="component" value="Unassembled WGS sequence"/>
</dbReference>
<proteinExistence type="predicted"/>
<reference evidence="3 4" key="1">
    <citation type="submission" date="2019-07" db="EMBL/GenBank/DDBJ databases">
        <title>Cryptosporangium phraense sp. nov., isolated from plant litter.</title>
        <authorList>
            <person name="Suriyachadkun C."/>
        </authorList>
    </citation>
    <scope>NUCLEOTIDE SEQUENCE [LARGE SCALE GENOMIC DNA]</scope>
    <source>
        <strain evidence="3 4">A-T 5661</strain>
    </source>
</reference>
<evidence type="ECO:0000259" key="2">
    <source>
        <dbReference type="Pfam" id="PF01471"/>
    </source>
</evidence>
<evidence type="ECO:0000256" key="1">
    <source>
        <dbReference type="SAM" id="SignalP"/>
    </source>
</evidence>
<feature type="signal peptide" evidence="1">
    <location>
        <begin position="1"/>
        <end position="30"/>
    </location>
</feature>
<gene>
    <name evidence="3" type="ORF">FL583_36860</name>
</gene>
<dbReference type="InParanoid" id="A0A545AFG4"/>
<dbReference type="Pfam" id="PF01471">
    <property type="entry name" value="PG_binding_1"/>
    <property type="match status" value="1"/>
</dbReference>
<comment type="caution">
    <text evidence="3">The sequence shown here is derived from an EMBL/GenBank/DDBJ whole genome shotgun (WGS) entry which is preliminary data.</text>
</comment>
<dbReference type="OrthoDB" id="3828307at2"/>
<keyword evidence="1" id="KW-0732">Signal</keyword>
<evidence type="ECO:0000313" key="4">
    <source>
        <dbReference type="Proteomes" id="UP000317982"/>
    </source>
</evidence>
<organism evidence="3 4">
    <name type="scientific">Cryptosporangium phraense</name>
    <dbReference type="NCBI Taxonomy" id="2593070"/>
    <lineage>
        <taxon>Bacteria</taxon>
        <taxon>Bacillati</taxon>
        <taxon>Actinomycetota</taxon>
        <taxon>Actinomycetes</taxon>
        <taxon>Cryptosporangiales</taxon>
        <taxon>Cryptosporangiaceae</taxon>
        <taxon>Cryptosporangium</taxon>
    </lineage>
</organism>
<dbReference type="Gene3D" id="1.10.101.10">
    <property type="entry name" value="PGBD-like superfamily/PGBD"/>
    <property type="match status" value="1"/>
</dbReference>